<keyword evidence="4" id="KW-1185">Reference proteome</keyword>
<dbReference type="PANTHER" id="PTHR42760:SF121">
    <property type="entry name" value="3-OXOACYL-(ACYL-CARRIER-PROTEIN) REDUCTASE"/>
    <property type="match status" value="1"/>
</dbReference>
<dbReference type="InterPro" id="IPR002347">
    <property type="entry name" value="SDR_fam"/>
</dbReference>
<dbReference type="AlphaFoldDB" id="A0A166DG61"/>
<dbReference type="InterPro" id="IPR020904">
    <property type="entry name" value="Sc_DH/Rdtase_CS"/>
</dbReference>
<dbReference type="PRINTS" id="PR00080">
    <property type="entry name" value="SDRFAMILY"/>
</dbReference>
<protein>
    <submittedName>
        <fullName evidence="3">NAD-P-binding protein</fullName>
    </submittedName>
</protein>
<dbReference type="Pfam" id="PF13561">
    <property type="entry name" value="adh_short_C2"/>
    <property type="match status" value="1"/>
</dbReference>
<comment type="similarity">
    <text evidence="1">Belongs to the short-chain dehydrogenases/reductases (SDR) family.</text>
</comment>
<dbReference type="Proteomes" id="UP000076532">
    <property type="component" value="Unassembled WGS sequence"/>
</dbReference>
<sequence>MADTTTPAAAQQVRIAIVTGAASGIGRSIALRLAADGLDILINDLPASESALNGVADEIRALGRRAVTFCGDISEEAVVRDLVDKAVNEFGGVDVMVANAGMATMGTLVEMEVEQWDRTMTVNLRGTMLAYKYAGRQMIKQNRGGRLFAASSILGKKGYPNFSAYCATKFGIRGITQAAAVEFGPHNITVNAYAPGLINTPMIRTPFDDGEDGAMLRKLTGLHDVRKEEPEVIASLVSYLAKPEAHFITGQTINVDGGVAFD</sequence>
<dbReference type="GO" id="GO:0016616">
    <property type="term" value="F:oxidoreductase activity, acting on the CH-OH group of donors, NAD or NADP as acceptor"/>
    <property type="evidence" value="ECO:0007669"/>
    <property type="project" value="TreeGrafter"/>
</dbReference>
<reference evidence="3 4" key="1">
    <citation type="journal article" date="2016" name="Mol. Biol. Evol.">
        <title>Comparative Genomics of Early-Diverging Mushroom-Forming Fungi Provides Insights into the Origins of Lignocellulose Decay Capabilities.</title>
        <authorList>
            <person name="Nagy L.G."/>
            <person name="Riley R."/>
            <person name="Tritt A."/>
            <person name="Adam C."/>
            <person name="Daum C."/>
            <person name="Floudas D."/>
            <person name="Sun H."/>
            <person name="Yadav J.S."/>
            <person name="Pangilinan J."/>
            <person name="Larsson K.H."/>
            <person name="Matsuura K."/>
            <person name="Barry K."/>
            <person name="Labutti K."/>
            <person name="Kuo R."/>
            <person name="Ohm R.A."/>
            <person name="Bhattacharya S.S."/>
            <person name="Shirouzu T."/>
            <person name="Yoshinaga Y."/>
            <person name="Martin F.M."/>
            <person name="Grigoriev I.V."/>
            <person name="Hibbett D.S."/>
        </authorList>
    </citation>
    <scope>NUCLEOTIDE SEQUENCE [LARGE SCALE GENOMIC DNA]</scope>
    <source>
        <strain evidence="3 4">CBS 109695</strain>
    </source>
</reference>
<dbReference type="SUPFAM" id="SSF51735">
    <property type="entry name" value="NAD(P)-binding Rossmann-fold domains"/>
    <property type="match status" value="1"/>
</dbReference>
<evidence type="ECO:0000313" key="3">
    <source>
        <dbReference type="EMBL" id="KZP14669.1"/>
    </source>
</evidence>
<dbReference type="PRINTS" id="PR00081">
    <property type="entry name" value="GDHRDH"/>
</dbReference>
<name>A0A166DG61_9AGAM</name>
<accession>A0A166DG61</accession>
<dbReference type="InterPro" id="IPR036291">
    <property type="entry name" value="NAD(P)-bd_dom_sf"/>
</dbReference>
<dbReference type="GO" id="GO:0006633">
    <property type="term" value="P:fatty acid biosynthetic process"/>
    <property type="evidence" value="ECO:0007669"/>
    <property type="project" value="TreeGrafter"/>
</dbReference>
<dbReference type="FunFam" id="3.40.50.720:FF:000084">
    <property type="entry name" value="Short-chain dehydrogenase reductase"/>
    <property type="match status" value="1"/>
</dbReference>
<proteinExistence type="inferred from homology"/>
<dbReference type="PROSITE" id="PS00061">
    <property type="entry name" value="ADH_SHORT"/>
    <property type="match status" value="1"/>
</dbReference>
<dbReference type="PANTHER" id="PTHR42760">
    <property type="entry name" value="SHORT-CHAIN DEHYDROGENASES/REDUCTASES FAMILY MEMBER"/>
    <property type="match status" value="1"/>
</dbReference>
<dbReference type="Gene3D" id="3.40.50.720">
    <property type="entry name" value="NAD(P)-binding Rossmann-like Domain"/>
    <property type="match status" value="1"/>
</dbReference>
<dbReference type="EMBL" id="KV417614">
    <property type="protein sequence ID" value="KZP14669.1"/>
    <property type="molecule type" value="Genomic_DNA"/>
</dbReference>
<dbReference type="GO" id="GO:0048038">
    <property type="term" value="F:quinone binding"/>
    <property type="evidence" value="ECO:0007669"/>
    <property type="project" value="TreeGrafter"/>
</dbReference>
<evidence type="ECO:0000256" key="2">
    <source>
        <dbReference type="ARBA" id="ARBA00022857"/>
    </source>
</evidence>
<dbReference type="STRING" id="436010.A0A166DG61"/>
<evidence type="ECO:0000313" key="4">
    <source>
        <dbReference type="Proteomes" id="UP000076532"/>
    </source>
</evidence>
<keyword evidence="2" id="KW-0521">NADP</keyword>
<evidence type="ECO:0000256" key="1">
    <source>
        <dbReference type="ARBA" id="ARBA00006484"/>
    </source>
</evidence>
<organism evidence="3 4">
    <name type="scientific">Athelia psychrophila</name>
    <dbReference type="NCBI Taxonomy" id="1759441"/>
    <lineage>
        <taxon>Eukaryota</taxon>
        <taxon>Fungi</taxon>
        <taxon>Dikarya</taxon>
        <taxon>Basidiomycota</taxon>
        <taxon>Agaricomycotina</taxon>
        <taxon>Agaricomycetes</taxon>
        <taxon>Agaricomycetidae</taxon>
        <taxon>Atheliales</taxon>
        <taxon>Atheliaceae</taxon>
        <taxon>Athelia</taxon>
    </lineage>
</organism>
<gene>
    <name evidence="3" type="ORF">FIBSPDRAFT_959488</name>
</gene>
<dbReference type="OrthoDB" id="498125at2759"/>